<evidence type="ECO:0000313" key="6">
    <source>
        <dbReference type="EMBL" id="RPF70827.1"/>
    </source>
</evidence>
<keyword evidence="3" id="KW-0804">Transcription</keyword>
<dbReference type="InterPro" id="IPR012318">
    <property type="entry name" value="HTH_CRP"/>
</dbReference>
<proteinExistence type="predicted"/>
<dbReference type="PANTHER" id="PTHR24567:SF26">
    <property type="entry name" value="REGULATORY PROTEIN YEIL"/>
    <property type="match status" value="1"/>
</dbReference>
<dbReference type="EMBL" id="RPFZ01000001">
    <property type="protein sequence ID" value="RPF70827.1"/>
    <property type="molecule type" value="Genomic_DNA"/>
</dbReference>
<dbReference type="GO" id="GO:0003677">
    <property type="term" value="F:DNA binding"/>
    <property type="evidence" value="ECO:0007669"/>
    <property type="project" value="UniProtKB-KW"/>
</dbReference>
<dbReference type="GO" id="GO:0005829">
    <property type="term" value="C:cytosol"/>
    <property type="evidence" value="ECO:0007669"/>
    <property type="project" value="TreeGrafter"/>
</dbReference>
<reference evidence="6 7" key="1">
    <citation type="submission" date="2018-11" db="EMBL/GenBank/DDBJ databases">
        <title>Erythrobacter spongiae sp. nov., isolated from a marine sponge.</title>
        <authorList>
            <person name="Zhuang L."/>
            <person name="Luo L."/>
        </authorList>
    </citation>
    <scope>NUCLEOTIDE SEQUENCE [LARGE SCALE GENOMIC DNA]</scope>
    <source>
        <strain evidence="6 7">HN-E23</strain>
    </source>
</reference>
<dbReference type="Pfam" id="PF13545">
    <property type="entry name" value="HTH_Crp_2"/>
    <property type="match status" value="1"/>
</dbReference>
<feature type="domain" description="HTH crp-type" evidence="5">
    <location>
        <begin position="146"/>
        <end position="221"/>
    </location>
</feature>
<dbReference type="InterPro" id="IPR014710">
    <property type="entry name" value="RmlC-like_jellyroll"/>
</dbReference>
<dbReference type="InterPro" id="IPR036390">
    <property type="entry name" value="WH_DNA-bd_sf"/>
</dbReference>
<dbReference type="PROSITE" id="PS51063">
    <property type="entry name" value="HTH_CRP_2"/>
    <property type="match status" value="1"/>
</dbReference>
<dbReference type="InterPro" id="IPR036388">
    <property type="entry name" value="WH-like_DNA-bd_sf"/>
</dbReference>
<name>A0A3N5CQE5_9SPHN</name>
<dbReference type="SUPFAM" id="SSF51206">
    <property type="entry name" value="cAMP-binding domain-like"/>
    <property type="match status" value="1"/>
</dbReference>
<evidence type="ECO:0000259" key="4">
    <source>
        <dbReference type="PROSITE" id="PS50042"/>
    </source>
</evidence>
<organism evidence="6 7">
    <name type="scientific">Aurantiacibacter spongiae</name>
    <dbReference type="NCBI Taxonomy" id="2488860"/>
    <lineage>
        <taxon>Bacteria</taxon>
        <taxon>Pseudomonadati</taxon>
        <taxon>Pseudomonadota</taxon>
        <taxon>Alphaproteobacteria</taxon>
        <taxon>Sphingomonadales</taxon>
        <taxon>Erythrobacteraceae</taxon>
        <taxon>Aurantiacibacter</taxon>
    </lineage>
</organism>
<dbReference type="InterPro" id="IPR050397">
    <property type="entry name" value="Env_Response_Regulators"/>
</dbReference>
<dbReference type="InterPro" id="IPR000595">
    <property type="entry name" value="cNMP-bd_dom"/>
</dbReference>
<keyword evidence="2" id="KW-0238">DNA-binding</keyword>
<dbReference type="SMART" id="SM00419">
    <property type="entry name" value="HTH_CRP"/>
    <property type="match status" value="1"/>
</dbReference>
<evidence type="ECO:0000313" key="7">
    <source>
        <dbReference type="Proteomes" id="UP000275232"/>
    </source>
</evidence>
<dbReference type="InterPro" id="IPR018335">
    <property type="entry name" value="Tscrpt_reg_HTH_Crp-type_CS"/>
</dbReference>
<evidence type="ECO:0000259" key="5">
    <source>
        <dbReference type="PROSITE" id="PS51063"/>
    </source>
</evidence>
<keyword evidence="1" id="KW-0805">Transcription regulation</keyword>
<dbReference type="Proteomes" id="UP000275232">
    <property type="component" value="Unassembled WGS sequence"/>
</dbReference>
<dbReference type="PROSITE" id="PS00042">
    <property type="entry name" value="HTH_CRP_1"/>
    <property type="match status" value="1"/>
</dbReference>
<dbReference type="OrthoDB" id="667966at2"/>
<dbReference type="Gene3D" id="1.10.10.10">
    <property type="entry name" value="Winged helix-like DNA-binding domain superfamily/Winged helix DNA-binding domain"/>
    <property type="match status" value="1"/>
</dbReference>
<comment type="caution">
    <text evidence="6">The sequence shown here is derived from an EMBL/GenBank/DDBJ whole genome shotgun (WGS) entry which is preliminary data.</text>
</comment>
<sequence length="227" mass="23921">MTLACATCPVRDRAACSVLTEAERDALARAGRTRRLSRGEVLFAAGDADAACATLLDGALKVTHHDADGNERILALIHPAGFTGELFAPFAGHDVVALTDSRLCVFARRDMESALRAHPALAEALLRRSQEDLHAARALLALGSNRSAVAKVGALVLALAEGASDSPCHPAAAFDLPLTRGEMANMLGLTIETVSRALTRLERDGALRRTGSRGIELIDPARLGETI</sequence>
<keyword evidence="7" id="KW-1185">Reference proteome</keyword>
<dbReference type="SUPFAM" id="SSF46785">
    <property type="entry name" value="Winged helix' DNA-binding domain"/>
    <property type="match status" value="1"/>
</dbReference>
<dbReference type="CDD" id="cd00092">
    <property type="entry name" value="HTH_CRP"/>
    <property type="match status" value="1"/>
</dbReference>
<dbReference type="InterPro" id="IPR018490">
    <property type="entry name" value="cNMP-bd_dom_sf"/>
</dbReference>
<dbReference type="PANTHER" id="PTHR24567">
    <property type="entry name" value="CRP FAMILY TRANSCRIPTIONAL REGULATORY PROTEIN"/>
    <property type="match status" value="1"/>
</dbReference>
<dbReference type="CDD" id="cd00038">
    <property type="entry name" value="CAP_ED"/>
    <property type="match status" value="1"/>
</dbReference>
<dbReference type="RefSeq" id="WP_123878674.1">
    <property type="nucleotide sequence ID" value="NZ_RPFZ01000001.1"/>
</dbReference>
<protein>
    <submittedName>
        <fullName evidence="6">Crp/Fnr family transcriptional regulator</fullName>
    </submittedName>
</protein>
<dbReference type="PRINTS" id="PR00034">
    <property type="entry name" value="HTHCRP"/>
</dbReference>
<evidence type="ECO:0000256" key="3">
    <source>
        <dbReference type="ARBA" id="ARBA00023163"/>
    </source>
</evidence>
<dbReference type="AlphaFoldDB" id="A0A3N5CQE5"/>
<evidence type="ECO:0000256" key="2">
    <source>
        <dbReference type="ARBA" id="ARBA00023125"/>
    </source>
</evidence>
<dbReference type="Pfam" id="PF00027">
    <property type="entry name" value="cNMP_binding"/>
    <property type="match status" value="1"/>
</dbReference>
<gene>
    <name evidence="6" type="ORF">EG799_03720</name>
</gene>
<evidence type="ECO:0000256" key="1">
    <source>
        <dbReference type="ARBA" id="ARBA00023015"/>
    </source>
</evidence>
<dbReference type="GO" id="GO:0003700">
    <property type="term" value="F:DNA-binding transcription factor activity"/>
    <property type="evidence" value="ECO:0007669"/>
    <property type="project" value="InterPro"/>
</dbReference>
<dbReference type="SMART" id="SM00100">
    <property type="entry name" value="cNMP"/>
    <property type="match status" value="1"/>
</dbReference>
<dbReference type="Gene3D" id="2.60.120.10">
    <property type="entry name" value="Jelly Rolls"/>
    <property type="match status" value="1"/>
</dbReference>
<feature type="domain" description="Cyclic nucleotide-binding" evidence="4">
    <location>
        <begin position="15"/>
        <end position="86"/>
    </location>
</feature>
<accession>A0A3N5CQE5</accession>
<dbReference type="PROSITE" id="PS50042">
    <property type="entry name" value="CNMP_BINDING_3"/>
    <property type="match status" value="1"/>
</dbReference>